<protein>
    <submittedName>
        <fullName evidence="3">Cytochrome C</fullName>
    </submittedName>
</protein>
<organism evidence="3 4">
    <name type="scientific">Ilyomonas limi</name>
    <dbReference type="NCBI Taxonomy" id="2575867"/>
    <lineage>
        <taxon>Bacteria</taxon>
        <taxon>Pseudomonadati</taxon>
        <taxon>Bacteroidota</taxon>
        <taxon>Chitinophagia</taxon>
        <taxon>Chitinophagales</taxon>
        <taxon>Chitinophagaceae</taxon>
        <taxon>Ilyomonas</taxon>
    </lineage>
</organism>
<feature type="chain" id="PRO_5020448254" evidence="1">
    <location>
        <begin position="27"/>
        <end position="153"/>
    </location>
</feature>
<evidence type="ECO:0000313" key="4">
    <source>
        <dbReference type="Proteomes" id="UP000305848"/>
    </source>
</evidence>
<keyword evidence="4" id="KW-1185">Reference proteome</keyword>
<gene>
    <name evidence="3" type="ORF">FC093_17035</name>
</gene>
<dbReference type="EMBL" id="SZQL01000015">
    <property type="protein sequence ID" value="TKK66289.1"/>
    <property type="molecule type" value="Genomic_DNA"/>
</dbReference>
<reference evidence="3 4" key="1">
    <citation type="submission" date="2019-05" db="EMBL/GenBank/DDBJ databases">
        <title>Panacibacter sp. strain 17mud1-8 Genome sequencing and assembly.</title>
        <authorList>
            <person name="Chhetri G."/>
        </authorList>
    </citation>
    <scope>NUCLEOTIDE SEQUENCE [LARGE SCALE GENOMIC DNA]</scope>
    <source>
        <strain evidence="3 4">17mud1-8</strain>
    </source>
</reference>
<feature type="domain" description="Haem-binding" evidence="2">
    <location>
        <begin position="12"/>
        <end position="147"/>
    </location>
</feature>
<sequence>MSLVKKVLLPLLAVFILIQFIQPAHNKSTQIMSTDITKIYNVPDNVQIALKNACYDCHSNNTSYPWYSNMQPMAWLMANHIKNGKAELNFSEFGLYTTRRQKSKLKSIASQINDGEMPLSSYMLMHKNANLSKDEKALIINWAMKTKDSLSAK</sequence>
<dbReference type="AlphaFoldDB" id="A0A4U3KWR7"/>
<keyword evidence="1" id="KW-0732">Signal</keyword>
<dbReference type="SMART" id="SM01235">
    <property type="entry name" value="Haem_bd"/>
    <property type="match status" value="1"/>
</dbReference>
<evidence type="ECO:0000313" key="3">
    <source>
        <dbReference type="EMBL" id="TKK66289.1"/>
    </source>
</evidence>
<proteinExistence type="predicted"/>
<evidence type="ECO:0000259" key="2">
    <source>
        <dbReference type="SMART" id="SM01235"/>
    </source>
</evidence>
<accession>A0A4U3KWR7</accession>
<dbReference type="Pfam" id="PF14376">
    <property type="entry name" value="Haem_bd"/>
    <property type="match status" value="1"/>
</dbReference>
<dbReference type="RefSeq" id="WP_137263021.1">
    <property type="nucleotide sequence ID" value="NZ_SZQL01000015.1"/>
</dbReference>
<dbReference type="InterPro" id="IPR025992">
    <property type="entry name" value="Haem-bd"/>
</dbReference>
<evidence type="ECO:0000256" key="1">
    <source>
        <dbReference type="SAM" id="SignalP"/>
    </source>
</evidence>
<dbReference type="OrthoDB" id="196738at2"/>
<name>A0A4U3KWR7_9BACT</name>
<dbReference type="Proteomes" id="UP000305848">
    <property type="component" value="Unassembled WGS sequence"/>
</dbReference>
<feature type="signal peptide" evidence="1">
    <location>
        <begin position="1"/>
        <end position="26"/>
    </location>
</feature>
<comment type="caution">
    <text evidence="3">The sequence shown here is derived from an EMBL/GenBank/DDBJ whole genome shotgun (WGS) entry which is preliminary data.</text>
</comment>